<gene>
    <name evidence="4" type="ORF">JZ751_016526</name>
</gene>
<dbReference type="GO" id="GO:0005634">
    <property type="term" value="C:nucleus"/>
    <property type="evidence" value="ECO:0007669"/>
    <property type="project" value="UniProtKB-SubCell"/>
</dbReference>
<comment type="caution">
    <text evidence="4">The sequence shown here is derived from an EMBL/GenBank/DDBJ whole genome shotgun (WGS) entry which is preliminary data.</text>
</comment>
<evidence type="ECO:0000259" key="3">
    <source>
        <dbReference type="Pfam" id="PF18104"/>
    </source>
</evidence>
<accession>A0A8T2NYM0</accession>
<dbReference type="Proteomes" id="UP000824540">
    <property type="component" value="Unassembled WGS sequence"/>
</dbReference>
<name>A0A8T2NYM0_9TELE</name>
<feature type="domain" description="Lysine-specific demethylase 4-like Tudor" evidence="3">
    <location>
        <begin position="38"/>
        <end position="65"/>
    </location>
</feature>
<protein>
    <recommendedName>
        <fullName evidence="3">Lysine-specific demethylase 4-like Tudor domain-containing protein</fullName>
    </recommendedName>
</protein>
<keyword evidence="2" id="KW-0677">Repeat</keyword>
<evidence type="ECO:0000313" key="4">
    <source>
        <dbReference type="EMBL" id="KAG9342522.1"/>
    </source>
</evidence>
<dbReference type="EMBL" id="JAFBMS010000028">
    <property type="protein sequence ID" value="KAG9342522.1"/>
    <property type="molecule type" value="Genomic_DNA"/>
</dbReference>
<dbReference type="AlphaFoldDB" id="A0A8T2NYM0"/>
<proteinExistence type="predicted"/>
<keyword evidence="5" id="KW-1185">Reference proteome</keyword>
<evidence type="ECO:0000313" key="5">
    <source>
        <dbReference type="Proteomes" id="UP000824540"/>
    </source>
</evidence>
<dbReference type="Gene3D" id="3.10.330.70">
    <property type="match status" value="1"/>
</dbReference>
<sequence>MACTAPRAMPMCLGEMQNMLPVDPDSRDCVCLGPPEVGEAVQVKWPDGLFYGAKYLGSNTSFMYQSTASSMRFQDAFHIPMIQGEAKRQRMPNSRFQKDYVANLGCRSSSKSTLRNLDR</sequence>
<organism evidence="4 5">
    <name type="scientific">Albula glossodonta</name>
    <name type="common">roundjaw bonefish</name>
    <dbReference type="NCBI Taxonomy" id="121402"/>
    <lineage>
        <taxon>Eukaryota</taxon>
        <taxon>Metazoa</taxon>
        <taxon>Chordata</taxon>
        <taxon>Craniata</taxon>
        <taxon>Vertebrata</taxon>
        <taxon>Euteleostomi</taxon>
        <taxon>Actinopterygii</taxon>
        <taxon>Neopterygii</taxon>
        <taxon>Teleostei</taxon>
        <taxon>Albuliformes</taxon>
        <taxon>Albulidae</taxon>
        <taxon>Albula</taxon>
    </lineage>
</organism>
<comment type="subcellular location">
    <subcellularLocation>
        <location evidence="1">Nucleus</location>
    </subcellularLocation>
</comment>
<evidence type="ECO:0000256" key="1">
    <source>
        <dbReference type="ARBA" id="ARBA00004123"/>
    </source>
</evidence>
<reference evidence="4" key="1">
    <citation type="thesis" date="2021" institute="BYU ScholarsArchive" country="Provo, UT, USA">
        <title>Applications of and Algorithms for Genome Assembly and Genomic Analyses with an Emphasis on Marine Teleosts.</title>
        <authorList>
            <person name="Pickett B.D."/>
        </authorList>
    </citation>
    <scope>NUCLEOTIDE SEQUENCE</scope>
    <source>
        <strain evidence="4">HI-2016</strain>
    </source>
</reference>
<dbReference type="SUPFAM" id="SSF63748">
    <property type="entry name" value="Tudor/PWWP/MBT"/>
    <property type="match status" value="1"/>
</dbReference>
<dbReference type="InterPro" id="IPR040477">
    <property type="entry name" value="KDM4-like_Tudor"/>
</dbReference>
<evidence type="ECO:0000256" key="2">
    <source>
        <dbReference type="ARBA" id="ARBA00022737"/>
    </source>
</evidence>
<dbReference type="Pfam" id="PF18104">
    <property type="entry name" value="Tudor_2"/>
    <property type="match status" value="1"/>
</dbReference>
<dbReference type="OrthoDB" id="9547406at2759"/>